<dbReference type="InterPro" id="IPR000182">
    <property type="entry name" value="GNAT_dom"/>
</dbReference>
<evidence type="ECO:0000259" key="1">
    <source>
        <dbReference type="PROSITE" id="PS51186"/>
    </source>
</evidence>
<accession>A0ABU0S8J5</accession>
<dbReference type="SUPFAM" id="SSF55729">
    <property type="entry name" value="Acyl-CoA N-acyltransferases (Nat)"/>
    <property type="match status" value="1"/>
</dbReference>
<protein>
    <submittedName>
        <fullName evidence="2">Ribosomal protein S18 acetylase RimI-like enzyme</fullName>
    </submittedName>
</protein>
<evidence type="ECO:0000313" key="2">
    <source>
        <dbReference type="EMBL" id="MDQ0997078.1"/>
    </source>
</evidence>
<dbReference type="Proteomes" id="UP001237780">
    <property type="component" value="Unassembled WGS sequence"/>
</dbReference>
<name>A0ABU0S8J5_9HYPH</name>
<dbReference type="EMBL" id="JAUSZT010000003">
    <property type="protein sequence ID" value="MDQ0997078.1"/>
    <property type="molecule type" value="Genomic_DNA"/>
</dbReference>
<dbReference type="Gene3D" id="3.40.630.30">
    <property type="match status" value="1"/>
</dbReference>
<organism evidence="2 3">
    <name type="scientific">Phyllobacterium ifriqiyense</name>
    <dbReference type="NCBI Taxonomy" id="314238"/>
    <lineage>
        <taxon>Bacteria</taxon>
        <taxon>Pseudomonadati</taxon>
        <taxon>Pseudomonadota</taxon>
        <taxon>Alphaproteobacteria</taxon>
        <taxon>Hyphomicrobiales</taxon>
        <taxon>Phyllobacteriaceae</taxon>
        <taxon>Phyllobacterium</taxon>
    </lineage>
</organism>
<dbReference type="RefSeq" id="WP_115054224.1">
    <property type="nucleotide sequence ID" value="NZ_JAUSZT010000003.1"/>
</dbReference>
<proteinExistence type="predicted"/>
<feature type="domain" description="N-acetyltransferase" evidence="1">
    <location>
        <begin position="8"/>
        <end position="171"/>
    </location>
</feature>
<gene>
    <name evidence="2" type="ORF">QFZ34_002260</name>
</gene>
<keyword evidence="3" id="KW-1185">Reference proteome</keyword>
<evidence type="ECO:0000313" key="3">
    <source>
        <dbReference type="Proteomes" id="UP001237780"/>
    </source>
</evidence>
<comment type="caution">
    <text evidence="2">The sequence shown here is derived from an EMBL/GenBank/DDBJ whole genome shotgun (WGS) entry which is preliminary data.</text>
</comment>
<reference evidence="2 3" key="1">
    <citation type="submission" date="2023-07" db="EMBL/GenBank/DDBJ databases">
        <title>Comparative genomics of wheat-associated soil bacteria to identify genetic determinants of phenazine resistance.</title>
        <authorList>
            <person name="Mouncey N."/>
        </authorList>
    </citation>
    <scope>NUCLEOTIDE SEQUENCE [LARGE SCALE GENOMIC DNA]</scope>
    <source>
        <strain evidence="2 3">W4I11</strain>
    </source>
</reference>
<dbReference type="Pfam" id="PF00583">
    <property type="entry name" value="Acetyltransf_1"/>
    <property type="match status" value="1"/>
</dbReference>
<dbReference type="InterPro" id="IPR016181">
    <property type="entry name" value="Acyl_CoA_acyltransferase"/>
</dbReference>
<dbReference type="PROSITE" id="PS51186">
    <property type="entry name" value="GNAT"/>
    <property type="match status" value="1"/>
</dbReference>
<sequence>MVSGSQILQWRPMKVSDLASVSAMANIIHTDFFEADAVYQERLQLYPDGCHVLQDGDGKLIGYALTHPWLLYTMPALNSLLDQLPSEPTTYYLHDIALLPQSRGTGAAREIVSILADHAQRSRFATMSLIAVNGSTGFWQKQGFKPDDRPELETKLRTYSDDARFMVRYLG</sequence>